<feature type="domain" description="DUF7918" evidence="1">
    <location>
        <begin position="8"/>
        <end position="228"/>
    </location>
</feature>
<evidence type="ECO:0000313" key="2">
    <source>
        <dbReference type="EMBL" id="RKU46946.1"/>
    </source>
</evidence>
<protein>
    <recommendedName>
        <fullName evidence="1">DUF7918 domain-containing protein</fullName>
    </recommendedName>
</protein>
<dbReference type="AlphaFoldDB" id="A0A420YGG0"/>
<keyword evidence="3" id="KW-1185">Reference proteome</keyword>
<dbReference type="STRING" id="177199.A0A420YGG0"/>
<dbReference type="OrthoDB" id="3364132at2759"/>
<dbReference type="PANTHER" id="PTHR36223:SF1">
    <property type="entry name" value="TRANSCRIPTION ELONGATION FACTOR EAF N-TERMINAL DOMAIN-CONTAINING PROTEIN"/>
    <property type="match status" value="1"/>
</dbReference>
<sequence>MTVLEALGVAVSVVMDGETAQEYDDPDPLLQHKGKKIDPAVTAVCNKYIMAKDDTEYLVRLEVLPQNTWLGKDKTNILEFAVYIDGEWRCGTPFRDMNLRSGYGKVDKDKTTTRNSDGWSKRRFSFGTITATDAADIQMIESDAKRAAHMGTIRVTVQRRRYLKYRPRREDEHKEGDLTIAEKALKGQAVSHGTIFSHAEACTRPRGIHSKKIDDHPMAIFNFKYRSKGESLPIV</sequence>
<gene>
    <name evidence="2" type="ORF">DL546_005522</name>
</gene>
<organism evidence="2 3">
    <name type="scientific">Coniochaeta pulveracea</name>
    <dbReference type="NCBI Taxonomy" id="177199"/>
    <lineage>
        <taxon>Eukaryota</taxon>
        <taxon>Fungi</taxon>
        <taxon>Dikarya</taxon>
        <taxon>Ascomycota</taxon>
        <taxon>Pezizomycotina</taxon>
        <taxon>Sordariomycetes</taxon>
        <taxon>Sordariomycetidae</taxon>
        <taxon>Coniochaetales</taxon>
        <taxon>Coniochaetaceae</taxon>
        <taxon>Coniochaeta</taxon>
    </lineage>
</organism>
<evidence type="ECO:0000313" key="3">
    <source>
        <dbReference type="Proteomes" id="UP000275385"/>
    </source>
</evidence>
<proteinExistence type="predicted"/>
<dbReference type="Pfam" id="PF25534">
    <property type="entry name" value="DUF7918"/>
    <property type="match status" value="1"/>
</dbReference>
<accession>A0A420YGG0</accession>
<name>A0A420YGG0_9PEZI</name>
<dbReference type="InterPro" id="IPR057678">
    <property type="entry name" value="DUF7918"/>
</dbReference>
<dbReference type="EMBL" id="QVQW01000011">
    <property type="protein sequence ID" value="RKU46946.1"/>
    <property type="molecule type" value="Genomic_DNA"/>
</dbReference>
<dbReference type="PANTHER" id="PTHR36223">
    <property type="entry name" value="BETA-LACTAMASE-TYPE TRANSPEPTIDASE FOLD DOMAIN CONTAINING PROTEIN"/>
    <property type="match status" value="1"/>
</dbReference>
<dbReference type="Proteomes" id="UP000275385">
    <property type="component" value="Unassembled WGS sequence"/>
</dbReference>
<reference evidence="2 3" key="1">
    <citation type="submission" date="2018-08" db="EMBL/GenBank/DDBJ databases">
        <title>Draft genome of the lignicolous fungus Coniochaeta pulveracea.</title>
        <authorList>
            <person name="Borstlap C.J."/>
            <person name="De Witt R.N."/>
            <person name="Botha A."/>
            <person name="Volschenk H."/>
        </authorList>
    </citation>
    <scope>NUCLEOTIDE SEQUENCE [LARGE SCALE GENOMIC DNA]</scope>
    <source>
        <strain evidence="2 3">CAB683</strain>
    </source>
</reference>
<evidence type="ECO:0000259" key="1">
    <source>
        <dbReference type="Pfam" id="PF25534"/>
    </source>
</evidence>
<comment type="caution">
    <text evidence="2">The sequence shown here is derived from an EMBL/GenBank/DDBJ whole genome shotgun (WGS) entry which is preliminary data.</text>
</comment>